<evidence type="ECO:0000256" key="5">
    <source>
        <dbReference type="ARBA" id="ARBA00023224"/>
    </source>
</evidence>
<name>A0A0H4I577_9GAMM</name>
<evidence type="ECO:0000256" key="3">
    <source>
        <dbReference type="ARBA" id="ARBA00022989"/>
    </source>
</evidence>
<keyword evidence="5 7" id="KW-0807">Transducer</keyword>
<feature type="domain" description="Methyl-accepting transducer" evidence="9">
    <location>
        <begin position="395"/>
        <end position="631"/>
    </location>
</feature>
<evidence type="ECO:0000259" key="10">
    <source>
        <dbReference type="PROSITE" id="PS50885"/>
    </source>
</evidence>
<evidence type="ECO:0000256" key="8">
    <source>
        <dbReference type="SAM" id="Phobius"/>
    </source>
</evidence>
<comment type="similarity">
    <text evidence="6">Belongs to the methyl-accepting chemotaxis (MCP) protein family.</text>
</comment>
<dbReference type="FunFam" id="1.10.287.950:FF:000001">
    <property type="entry name" value="Methyl-accepting chemotaxis sensory transducer"/>
    <property type="match status" value="1"/>
</dbReference>
<dbReference type="PROSITE" id="PS50885">
    <property type="entry name" value="HAMP"/>
    <property type="match status" value="1"/>
</dbReference>
<dbReference type="PANTHER" id="PTHR32089">
    <property type="entry name" value="METHYL-ACCEPTING CHEMOTAXIS PROTEIN MCPB"/>
    <property type="match status" value="1"/>
</dbReference>
<evidence type="ECO:0000256" key="7">
    <source>
        <dbReference type="PROSITE-ProRule" id="PRU00284"/>
    </source>
</evidence>
<dbReference type="InterPro" id="IPR004089">
    <property type="entry name" value="MCPsignal_dom"/>
</dbReference>
<keyword evidence="12" id="KW-1185">Reference proteome</keyword>
<keyword evidence="3 8" id="KW-1133">Transmembrane helix</keyword>
<dbReference type="Pfam" id="PF00672">
    <property type="entry name" value="HAMP"/>
    <property type="match status" value="1"/>
</dbReference>
<dbReference type="PRINTS" id="PR00260">
    <property type="entry name" value="CHEMTRNSDUCR"/>
</dbReference>
<evidence type="ECO:0000313" key="12">
    <source>
        <dbReference type="Proteomes" id="UP000036406"/>
    </source>
</evidence>
<dbReference type="KEGG" id="mpq:ABA45_11335"/>
<dbReference type="PROSITE" id="PS50111">
    <property type="entry name" value="CHEMOTAXIS_TRANSDUC_2"/>
    <property type="match status" value="1"/>
</dbReference>
<organism evidence="11 12">
    <name type="scientific">Marinobacter psychrophilus</name>
    <dbReference type="NCBI Taxonomy" id="330734"/>
    <lineage>
        <taxon>Bacteria</taxon>
        <taxon>Pseudomonadati</taxon>
        <taxon>Pseudomonadota</taxon>
        <taxon>Gammaproteobacteria</taxon>
        <taxon>Pseudomonadales</taxon>
        <taxon>Marinobacteraceae</taxon>
        <taxon>Marinobacter</taxon>
    </lineage>
</organism>
<dbReference type="EMBL" id="CP011494">
    <property type="protein sequence ID" value="AKO52923.1"/>
    <property type="molecule type" value="Genomic_DNA"/>
</dbReference>
<protein>
    <submittedName>
        <fullName evidence="11">Chemotaxis protein</fullName>
    </submittedName>
</protein>
<evidence type="ECO:0000256" key="4">
    <source>
        <dbReference type="ARBA" id="ARBA00023136"/>
    </source>
</evidence>
<comment type="subcellular location">
    <subcellularLocation>
        <location evidence="1">Membrane</location>
        <topology evidence="1">Multi-pass membrane protein</topology>
    </subcellularLocation>
</comment>
<evidence type="ECO:0000256" key="2">
    <source>
        <dbReference type="ARBA" id="ARBA00022692"/>
    </source>
</evidence>
<dbReference type="GO" id="GO:0007165">
    <property type="term" value="P:signal transduction"/>
    <property type="evidence" value="ECO:0007669"/>
    <property type="project" value="UniProtKB-KW"/>
</dbReference>
<evidence type="ECO:0000259" key="9">
    <source>
        <dbReference type="PROSITE" id="PS50111"/>
    </source>
</evidence>
<proteinExistence type="inferred from homology"/>
<dbReference type="Proteomes" id="UP000036406">
    <property type="component" value="Chromosome"/>
</dbReference>
<dbReference type="InterPro" id="IPR003660">
    <property type="entry name" value="HAMP_dom"/>
</dbReference>
<feature type="domain" description="HAMP" evidence="10">
    <location>
        <begin position="338"/>
        <end position="390"/>
    </location>
</feature>
<evidence type="ECO:0000256" key="6">
    <source>
        <dbReference type="ARBA" id="ARBA00029447"/>
    </source>
</evidence>
<accession>A0A0H4I577</accession>
<dbReference type="STRING" id="330734.ABA45_11335"/>
<keyword evidence="2 8" id="KW-0812">Transmembrane</keyword>
<evidence type="ECO:0000256" key="1">
    <source>
        <dbReference type="ARBA" id="ARBA00004141"/>
    </source>
</evidence>
<dbReference type="GO" id="GO:0006935">
    <property type="term" value="P:chemotaxis"/>
    <property type="evidence" value="ECO:0007669"/>
    <property type="project" value="InterPro"/>
</dbReference>
<feature type="transmembrane region" description="Helical" evidence="8">
    <location>
        <begin position="317"/>
        <end position="337"/>
    </location>
</feature>
<dbReference type="SMART" id="SM00304">
    <property type="entry name" value="HAMP"/>
    <property type="match status" value="1"/>
</dbReference>
<dbReference type="AlphaFoldDB" id="A0A0H4I577"/>
<dbReference type="RefSeq" id="WP_048386200.1">
    <property type="nucleotide sequence ID" value="NZ_CP011494.1"/>
</dbReference>
<reference evidence="11 12" key="1">
    <citation type="submission" date="2015-05" db="EMBL/GenBank/DDBJ databases">
        <title>Complete genome of Marinobacter psychrophilus strain 20041T isolated from sea-ice of the Canadian Basin.</title>
        <authorList>
            <person name="Song L."/>
            <person name="Ren L."/>
            <person name="Yu Y."/>
            <person name="Wang X."/>
        </authorList>
    </citation>
    <scope>NUCLEOTIDE SEQUENCE [LARGE SCALE GENOMIC DNA]</scope>
    <source>
        <strain evidence="11 12">20041</strain>
    </source>
</reference>
<gene>
    <name evidence="11" type="ORF">ABA45_11335</name>
</gene>
<feature type="transmembrane region" description="Helical" evidence="8">
    <location>
        <begin position="6"/>
        <end position="27"/>
    </location>
</feature>
<dbReference type="SMART" id="SM00283">
    <property type="entry name" value="MA"/>
    <property type="match status" value="1"/>
</dbReference>
<sequence length="668" mass="72684">MNKISVIHRLYAGFAMLCLIIVCWGAFNSRIMSSFSDTTHELTSDYFPLAAQIQQVDTHRAEAGKQALSMMAADDPDMLSVRLSALETTISTLNLLANGISSLDNIEKFPVVQTRNQRVAQNVIALKLSVEQLDEYNRSVLEVSEIVNEGLSAFLANNAEMKRLLVREGTEPAGDDIYIRDLFTTIMENLANIELLIMQMVSTDDADKLASVIENLRMNTQIIEPDINALVSEVPRLEGLPVLISHFVAAVNQDDGIINQYLGYRQNRLNLAQAGQEVDRHLGDLAENLDGMRVAVSDRITQTVVALDESARRSEQLVYGLLSLVVLFALGTSVWLARMISLPLRATLSHLASMAKGDYSRRLEFNAKGEFIDLKASVNQLSDAMATVLGSLQQAGGDIGVIATGNARFARDFNERVRGQSEELVAIAAAMTQMEASAREVAGSVRGTHDLVGEVNQQVAETLSDAERGSLCVAELETQSEHTAAKLHELEKASQDIGRITEVINGIANQTNLLALNAAIESARAGEAGRGFAVVADEVRGLAKKTTESTETIRTLVKRLQDEASESVRSMNHNFSQLAAVRTLMASVSEGAEKIRSAMARIHQGADQTRLGMDEQESVSKSVARQVNEISSSANASLDEIDELVATCERLEVSVGNIEALAGRFRVN</sequence>
<keyword evidence="4 8" id="KW-0472">Membrane</keyword>
<dbReference type="GO" id="GO:0004888">
    <property type="term" value="F:transmembrane signaling receptor activity"/>
    <property type="evidence" value="ECO:0007669"/>
    <property type="project" value="InterPro"/>
</dbReference>
<dbReference type="InterPro" id="IPR004090">
    <property type="entry name" value="Chemotax_Me-accpt_rcpt"/>
</dbReference>
<dbReference type="GO" id="GO:0016020">
    <property type="term" value="C:membrane"/>
    <property type="evidence" value="ECO:0007669"/>
    <property type="project" value="UniProtKB-SubCell"/>
</dbReference>
<dbReference type="PANTHER" id="PTHR32089:SF119">
    <property type="entry name" value="METHYL-ACCEPTING CHEMOTAXIS PROTEIN CTPL"/>
    <property type="match status" value="1"/>
</dbReference>
<dbReference type="PATRIC" id="fig|330734.3.peg.2376"/>
<dbReference type="Pfam" id="PF00015">
    <property type="entry name" value="MCPsignal"/>
    <property type="match status" value="1"/>
</dbReference>
<evidence type="ECO:0000313" key="11">
    <source>
        <dbReference type="EMBL" id="AKO52923.1"/>
    </source>
</evidence>
<dbReference type="Gene3D" id="1.10.287.950">
    <property type="entry name" value="Methyl-accepting chemotaxis protein"/>
    <property type="match status" value="1"/>
</dbReference>
<dbReference type="SUPFAM" id="SSF58104">
    <property type="entry name" value="Methyl-accepting chemotaxis protein (MCP) signaling domain"/>
    <property type="match status" value="1"/>
</dbReference>